<organism evidence="10 11">
    <name type="scientific">Elysia chlorotica</name>
    <name type="common">Eastern emerald elysia</name>
    <name type="synonym">Sea slug</name>
    <dbReference type="NCBI Taxonomy" id="188477"/>
    <lineage>
        <taxon>Eukaryota</taxon>
        <taxon>Metazoa</taxon>
        <taxon>Spiralia</taxon>
        <taxon>Lophotrochozoa</taxon>
        <taxon>Mollusca</taxon>
        <taxon>Gastropoda</taxon>
        <taxon>Heterobranchia</taxon>
        <taxon>Euthyneura</taxon>
        <taxon>Panpulmonata</taxon>
        <taxon>Sacoglossa</taxon>
        <taxon>Placobranchoidea</taxon>
        <taxon>Plakobranchidae</taxon>
        <taxon>Elysia</taxon>
    </lineage>
</organism>
<protein>
    <recommendedName>
        <fullName evidence="2">acylglycerol lipase</fullName>
        <ecNumber evidence="2">3.1.1.23</ecNumber>
    </recommendedName>
</protein>
<comment type="catalytic activity">
    <reaction evidence="6">
        <text>1-dodecanoylglycerol + H2O = dodecanoate + glycerol + H(+)</text>
        <dbReference type="Rhea" id="RHEA:44316"/>
        <dbReference type="ChEBI" id="CHEBI:15377"/>
        <dbReference type="ChEBI" id="CHEBI:15378"/>
        <dbReference type="ChEBI" id="CHEBI:17754"/>
        <dbReference type="ChEBI" id="CHEBI:18262"/>
        <dbReference type="ChEBI" id="CHEBI:75539"/>
    </reaction>
</comment>
<feature type="domain" description="AB hydrolase-1" evidence="9">
    <location>
        <begin position="73"/>
        <end position="320"/>
    </location>
</feature>
<dbReference type="PANTHER" id="PTHR43798:SF5">
    <property type="entry name" value="MONOACYLGLYCEROL LIPASE ABHD6"/>
    <property type="match status" value="1"/>
</dbReference>
<keyword evidence="8" id="KW-1133">Transmembrane helix</keyword>
<evidence type="ECO:0000313" key="11">
    <source>
        <dbReference type="Proteomes" id="UP000271974"/>
    </source>
</evidence>
<dbReference type="PRINTS" id="PR00412">
    <property type="entry name" value="EPOXHYDRLASE"/>
</dbReference>
<evidence type="ECO:0000256" key="5">
    <source>
        <dbReference type="ARBA" id="ARBA00046308"/>
    </source>
</evidence>
<name>A0A3S0ZTA3_ELYCH</name>
<dbReference type="InterPro" id="IPR050266">
    <property type="entry name" value="AB_hydrolase_sf"/>
</dbReference>
<dbReference type="PRINTS" id="PR00111">
    <property type="entry name" value="ABHYDROLASE"/>
</dbReference>
<evidence type="ECO:0000256" key="6">
    <source>
        <dbReference type="ARBA" id="ARBA00047662"/>
    </source>
</evidence>
<dbReference type="AlphaFoldDB" id="A0A3S0ZTA3"/>
<evidence type="ECO:0000313" key="10">
    <source>
        <dbReference type="EMBL" id="RUS82289.1"/>
    </source>
</evidence>
<comment type="catalytic activity">
    <reaction evidence="1">
        <text>Hydrolyzes glycerol monoesters of long-chain fatty acids.</text>
        <dbReference type="EC" id="3.1.1.23"/>
    </reaction>
</comment>
<reference evidence="10 11" key="1">
    <citation type="submission" date="2019-01" db="EMBL/GenBank/DDBJ databases">
        <title>A draft genome assembly of the solar-powered sea slug Elysia chlorotica.</title>
        <authorList>
            <person name="Cai H."/>
            <person name="Li Q."/>
            <person name="Fang X."/>
            <person name="Li J."/>
            <person name="Curtis N.E."/>
            <person name="Altenburger A."/>
            <person name="Shibata T."/>
            <person name="Feng M."/>
            <person name="Maeda T."/>
            <person name="Schwartz J.A."/>
            <person name="Shigenobu S."/>
            <person name="Lundholm N."/>
            <person name="Nishiyama T."/>
            <person name="Yang H."/>
            <person name="Hasebe M."/>
            <person name="Li S."/>
            <person name="Pierce S.K."/>
            <person name="Wang J."/>
        </authorList>
    </citation>
    <scope>NUCLEOTIDE SEQUENCE [LARGE SCALE GENOMIC DNA]</scope>
    <source>
        <strain evidence="10">EC2010</strain>
        <tissue evidence="10">Whole organism of an adult</tissue>
    </source>
</reference>
<sequence length="340" mass="38416">MDIWMGAVLLVASLVAAPIIGFTILFYFFPHILVRLFMRYQAYKSGVEIKFVGDQNYVFCYGEKNEPQPNKTSIIFLHGFTSSKDQWVPIIKRLPSDIHMITLDLPGHGDSSRPGEDEDMSFDRAVDLVNVFLELVNLGDKKVHIVGSSLGGAIAGLFAARYPDKVDRVTMVCPAVQTPVETHLLQQVKQATSKSPEEVTYADCVLLTENVQGVKDMLLSICFSKDLVKFHDQIFKGFLKLRLPKLPYFLRLFRSLTTVNKLDYLEKQAPKITVPSQLIWGQDDEIMHVSGAELLRPRLGDCRHVDVIDKCGHAIHIDRPGALAKHIIKFYREGDTRKDD</sequence>
<dbReference type="EC" id="3.1.1.23" evidence="2"/>
<dbReference type="SUPFAM" id="SSF53474">
    <property type="entry name" value="alpha/beta-Hydrolases"/>
    <property type="match status" value="1"/>
</dbReference>
<proteinExistence type="predicted"/>
<keyword evidence="8" id="KW-0472">Membrane</keyword>
<dbReference type="InterPro" id="IPR000073">
    <property type="entry name" value="AB_hydrolase_1"/>
</dbReference>
<comment type="function">
    <text evidence="7">Lipase that preferentially hydrolysis medium-chain saturated monoacylglycerols including 2-arachidonoylglycerol. Through 2-arachidonoylglycerol degradation may regulate endocannabinoid signaling pathways. Also has a lysophosphatidyl lipase activity with a preference for lysophosphatidylglycerol among other lysophospholipids. Also able to degrade bis(monoacylglycero)phosphate (BMP) and constitutes the major enzyme for BMP catabolism. BMP, also known as lysobisphosphatidic acid, is enriched in late endosomes and lysosomes and plays a key role in the formation of intraluminal vesicles and in lipid sorting.</text>
</comment>
<comment type="subcellular location">
    <subcellularLocation>
        <location evidence="3">Late endosome membrane</location>
        <topology evidence="3">Single-pass type II membrane protein</topology>
    </subcellularLocation>
    <subcellularLocation>
        <location evidence="4">Lysosome membrane</location>
        <topology evidence="4">Single-pass type II membrane protein</topology>
    </subcellularLocation>
    <subcellularLocation>
        <location evidence="5">Mitochondrion membrane</location>
        <topology evidence="5">Single-pass type II membrane protein</topology>
    </subcellularLocation>
</comment>
<feature type="transmembrane region" description="Helical" evidence="8">
    <location>
        <begin position="6"/>
        <end position="29"/>
    </location>
</feature>
<keyword evidence="8" id="KW-0812">Transmembrane</keyword>
<evidence type="ECO:0000256" key="8">
    <source>
        <dbReference type="SAM" id="Phobius"/>
    </source>
</evidence>
<dbReference type="GO" id="GO:0047372">
    <property type="term" value="F:monoacylglycerol lipase activity"/>
    <property type="evidence" value="ECO:0007669"/>
    <property type="project" value="UniProtKB-EC"/>
</dbReference>
<evidence type="ECO:0000259" key="9">
    <source>
        <dbReference type="Pfam" id="PF00561"/>
    </source>
</evidence>
<comment type="caution">
    <text evidence="10">The sequence shown here is derived from an EMBL/GenBank/DDBJ whole genome shotgun (WGS) entry which is preliminary data.</text>
</comment>
<dbReference type="STRING" id="188477.A0A3S0ZTA3"/>
<dbReference type="GO" id="GO:0031902">
    <property type="term" value="C:late endosome membrane"/>
    <property type="evidence" value="ECO:0007669"/>
    <property type="project" value="UniProtKB-SubCell"/>
</dbReference>
<dbReference type="InterPro" id="IPR029058">
    <property type="entry name" value="AB_hydrolase_fold"/>
</dbReference>
<dbReference type="GO" id="GO:0046464">
    <property type="term" value="P:acylglycerol catabolic process"/>
    <property type="evidence" value="ECO:0007669"/>
    <property type="project" value="TreeGrafter"/>
</dbReference>
<evidence type="ECO:0000256" key="1">
    <source>
        <dbReference type="ARBA" id="ARBA00001613"/>
    </source>
</evidence>
<dbReference type="OrthoDB" id="6431331at2759"/>
<evidence type="ECO:0000256" key="2">
    <source>
        <dbReference type="ARBA" id="ARBA00013254"/>
    </source>
</evidence>
<gene>
    <name evidence="10" type="ORF">EGW08_009967</name>
</gene>
<dbReference type="InterPro" id="IPR000639">
    <property type="entry name" value="Epox_hydrolase-like"/>
</dbReference>
<dbReference type="PANTHER" id="PTHR43798">
    <property type="entry name" value="MONOACYLGLYCEROL LIPASE"/>
    <property type="match status" value="1"/>
</dbReference>
<keyword evidence="11" id="KW-1185">Reference proteome</keyword>
<evidence type="ECO:0000256" key="4">
    <source>
        <dbReference type="ARBA" id="ARBA00037874"/>
    </source>
</evidence>
<dbReference type="EMBL" id="RQTK01000293">
    <property type="protein sequence ID" value="RUS82289.1"/>
    <property type="molecule type" value="Genomic_DNA"/>
</dbReference>
<accession>A0A3S0ZTA3</accession>
<dbReference type="Gene3D" id="3.40.50.1820">
    <property type="entry name" value="alpha/beta hydrolase"/>
    <property type="match status" value="1"/>
</dbReference>
<dbReference type="GO" id="GO:0005765">
    <property type="term" value="C:lysosomal membrane"/>
    <property type="evidence" value="ECO:0007669"/>
    <property type="project" value="UniProtKB-SubCell"/>
</dbReference>
<dbReference type="Proteomes" id="UP000271974">
    <property type="component" value="Unassembled WGS sequence"/>
</dbReference>
<dbReference type="GO" id="GO:0031966">
    <property type="term" value="C:mitochondrial membrane"/>
    <property type="evidence" value="ECO:0007669"/>
    <property type="project" value="UniProtKB-SubCell"/>
</dbReference>
<evidence type="ECO:0000256" key="3">
    <source>
        <dbReference type="ARBA" id="ARBA00037797"/>
    </source>
</evidence>
<evidence type="ECO:0000256" key="7">
    <source>
        <dbReference type="ARBA" id="ARBA00049568"/>
    </source>
</evidence>
<dbReference type="Pfam" id="PF00561">
    <property type="entry name" value="Abhydrolase_1"/>
    <property type="match status" value="1"/>
</dbReference>